<evidence type="ECO:0000256" key="2">
    <source>
        <dbReference type="ARBA" id="ARBA00001966"/>
    </source>
</evidence>
<evidence type="ECO:0000256" key="4">
    <source>
        <dbReference type="ARBA" id="ARBA00022643"/>
    </source>
</evidence>
<keyword evidence="3" id="KW-0285">Flavoprotein</keyword>
<feature type="domain" description="NADPH-dependent FMN reductase-like" evidence="6">
    <location>
        <begin position="1"/>
        <end position="159"/>
    </location>
</feature>
<gene>
    <name evidence="7" type="ORF">E7Z73_06480</name>
</gene>
<name>A0A8T3VKS6_9EURY</name>
<dbReference type="InterPro" id="IPR005025">
    <property type="entry name" value="FMN_Rdtase-like_dom"/>
</dbReference>
<evidence type="ECO:0000313" key="8">
    <source>
        <dbReference type="Proteomes" id="UP000762703"/>
    </source>
</evidence>
<dbReference type="InterPro" id="IPR029039">
    <property type="entry name" value="Flavoprotein-like_sf"/>
</dbReference>
<dbReference type="Pfam" id="PF03358">
    <property type="entry name" value="FMN_red"/>
    <property type="match status" value="1"/>
</dbReference>
<proteinExistence type="inferred from homology"/>
<protein>
    <submittedName>
        <fullName evidence="7">Flavodoxin family protein</fullName>
    </submittedName>
</protein>
<comment type="similarity">
    <text evidence="5">Belongs to the SsuE family. Isf subfamily.</text>
</comment>
<dbReference type="EMBL" id="SUTE01000048">
    <property type="protein sequence ID" value="MBE6505371.1"/>
    <property type="molecule type" value="Genomic_DNA"/>
</dbReference>
<evidence type="ECO:0000256" key="5">
    <source>
        <dbReference type="ARBA" id="ARBA00038292"/>
    </source>
</evidence>
<comment type="cofactor">
    <cofactor evidence="1">
        <name>FMN</name>
        <dbReference type="ChEBI" id="CHEBI:58210"/>
    </cofactor>
</comment>
<dbReference type="Gene3D" id="3.40.50.360">
    <property type="match status" value="1"/>
</dbReference>
<dbReference type="InterPro" id="IPR051796">
    <property type="entry name" value="ISF_SsuE-like"/>
</dbReference>
<evidence type="ECO:0000313" key="7">
    <source>
        <dbReference type="EMBL" id="MBE6505371.1"/>
    </source>
</evidence>
<evidence type="ECO:0000256" key="1">
    <source>
        <dbReference type="ARBA" id="ARBA00001917"/>
    </source>
</evidence>
<keyword evidence="4" id="KW-0288">FMN</keyword>
<organism evidence="7 8">
    <name type="scientific">Methanobrevibacter millerae</name>
    <dbReference type="NCBI Taxonomy" id="230361"/>
    <lineage>
        <taxon>Archaea</taxon>
        <taxon>Methanobacteriati</taxon>
        <taxon>Methanobacteriota</taxon>
        <taxon>Methanomada group</taxon>
        <taxon>Methanobacteria</taxon>
        <taxon>Methanobacteriales</taxon>
        <taxon>Methanobacteriaceae</taxon>
        <taxon>Methanobrevibacter</taxon>
    </lineage>
</organism>
<dbReference type="PANTHER" id="PTHR43278">
    <property type="entry name" value="NAD(P)H-DEPENDENT FMN-CONTAINING OXIDOREDUCTASE YWQN-RELATED"/>
    <property type="match status" value="1"/>
</dbReference>
<dbReference type="PANTHER" id="PTHR43278:SF4">
    <property type="entry name" value="NAD(P)H-DEPENDENT FMN-CONTAINING OXIDOREDUCTASE YWQN-RELATED"/>
    <property type="match status" value="1"/>
</dbReference>
<evidence type="ECO:0000259" key="6">
    <source>
        <dbReference type="Pfam" id="PF03358"/>
    </source>
</evidence>
<dbReference type="GO" id="GO:0016491">
    <property type="term" value="F:oxidoreductase activity"/>
    <property type="evidence" value="ECO:0007669"/>
    <property type="project" value="InterPro"/>
</dbReference>
<dbReference type="AlphaFoldDB" id="A0A8T3VKS6"/>
<comment type="cofactor">
    <cofactor evidence="2">
        <name>[4Fe-4S] cluster</name>
        <dbReference type="ChEBI" id="CHEBI:49883"/>
    </cofactor>
</comment>
<evidence type="ECO:0000256" key="3">
    <source>
        <dbReference type="ARBA" id="ARBA00022630"/>
    </source>
</evidence>
<dbReference type="Proteomes" id="UP000762703">
    <property type="component" value="Unassembled WGS sequence"/>
</dbReference>
<sequence>MKVLLLNGSPHKNGCTYTALSEVAKVLNENDIETEIFWIGTKPIISCNACMKCTEKGECTFDNDKVNEFVKKAYEADGFVFGSPVHYAAATGGITSFLGRAFYSNGHGKGGEAFAFKPGASVVSARRGGNSATYDQLNKFMGISQMPIITSYYWNMVHGNTPEEVMQDEEGISTMRQLARNMAYFLKCIEAGHEKGLEHEVEPKARTNFIR</sequence>
<reference evidence="7" key="1">
    <citation type="submission" date="2019-04" db="EMBL/GenBank/DDBJ databases">
        <title>Evolution of Biomass-Degrading Anaerobic Consortia Revealed by Metagenomics.</title>
        <authorList>
            <person name="Peng X."/>
        </authorList>
    </citation>
    <scope>NUCLEOTIDE SEQUENCE</scope>
    <source>
        <strain evidence="7">SIG12</strain>
    </source>
</reference>
<accession>A0A8T3VKS6</accession>
<dbReference type="RefSeq" id="WP_303737022.1">
    <property type="nucleotide sequence ID" value="NZ_SUTE01000048.1"/>
</dbReference>
<dbReference type="SUPFAM" id="SSF52218">
    <property type="entry name" value="Flavoproteins"/>
    <property type="match status" value="1"/>
</dbReference>
<comment type="caution">
    <text evidence="7">The sequence shown here is derived from an EMBL/GenBank/DDBJ whole genome shotgun (WGS) entry which is preliminary data.</text>
</comment>